<keyword evidence="2" id="KW-1003">Cell membrane</keyword>
<dbReference type="Pfam" id="PF01292">
    <property type="entry name" value="Ni_hydr_CYTB"/>
    <property type="match status" value="1"/>
</dbReference>
<accession>A0AAW8NNI6</accession>
<dbReference type="GO" id="GO:0022904">
    <property type="term" value="P:respiratory electron transport chain"/>
    <property type="evidence" value="ECO:0007669"/>
    <property type="project" value="InterPro"/>
</dbReference>
<dbReference type="SUPFAM" id="SSF81342">
    <property type="entry name" value="Transmembrane di-heme cytochromes"/>
    <property type="match status" value="1"/>
</dbReference>
<dbReference type="Proteomes" id="UP001271263">
    <property type="component" value="Unassembled WGS sequence"/>
</dbReference>
<dbReference type="GO" id="GO:0020037">
    <property type="term" value="F:heme binding"/>
    <property type="evidence" value="ECO:0007669"/>
    <property type="project" value="TreeGrafter"/>
</dbReference>
<evidence type="ECO:0000256" key="2">
    <source>
        <dbReference type="ARBA" id="ARBA00022475"/>
    </source>
</evidence>
<evidence type="ECO:0000256" key="5">
    <source>
        <dbReference type="ARBA" id="ARBA00023136"/>
    </source>
</evidence>
<evidence type="ECO:0000256" key="1">
    <source>
        <dbReference type="ARBA" id="ARBA00004651"/>
    </source>
</evidence>
<keyword evidence="11" id="KW-1185">Reference proteome</keyword>
<dbReference type="Proteomes" id="UP001259340">
    <property type="component" value="Unassembled WGS sequence"/>
</dbReference>
<feature type="transmembrane region" description="Helical" evidence="6">
    <location>
        <begin position="13"/>
        <end position="31"/>
    </location>
</feature>
<dbReference type="GO" id="GO:0005886">
    <property type="term" value="C:plasma membrane"/>
    <property type="evidence" value="ECO:0007669"/>
    <property type="project" value="UniProtKB-SubCell"/>
</dbReference>
<dbReference type="RefSeq" id="WP_310655202.1">
    <property type="nucleotide sequence ID" value="NZ_JAPMLA010000002.1"/>
</dbReference>
<dbReference type="AlphaFoldDB" id="A0AAW8NNI6"/>
<feature type="transmembrane region" description="Helical" evidence="6">
    <location>
        <begin position="43"/>
        <end position="61"/>
    </location>
</feature>
<dbReference type="PANTHER" id="PTHR30485">
    <property type="entry name" value="NI/FE-HYDROGENASE 1 B-TYPE CYTOCHROME SUBUNIT"/>
    <property type="match status" value="1"/>
</dbReference>
<evidence type="ECO:0000313" key="11">
    <source>
        <dbReference type="Proteomes" id="UP001271263"/>
    </source>
</evidence>
<dbReference type="Gene3D" id="1.20.950.20">
    <property type="entry name" value="Transmembrane di-heme cytochromes, Chain C"/>
    <property type="match status" value="1"/>
</dbReference>
<evidence type="ECO:0000259" key="7">
    <source>
        <dbReference type="Pfam" id="PF01292"/>
    </source>
</evidence>
<keyword evidence="5 6" id="KW-0472">Membrane</keyword>
<evidence type="ECO:0000256" key="6">
    <source>
        <dbReference type="SAM" id="Phobius"/>
    </source>
</evidence>
<keyword evidence="4 6" id="KW-1133">Transmembrane helix</keyword>
<dbReference type="InterPro" id="IPR011577">
    <property type="entry name" value="Cyt_b561_bac/Ni-Hgenase"/>
</dbReference>
<feature type="domain" description="Cytochrome b561 bacterial/Ni-hydrogenase" evidence="7">
    <location>
        <begin position="10"/>
        <end position="182"/>
    </location>
</feature>
<evidence type="ECO:0000313" key="8">
    <source>
        <dbReference type="EMBL" id="MDR8524753.1"/>
    </source>
</evidence>
<evidence type="ECO:0000313" key="9">
    <source>
        <dbReference type="EMBL" id="MDW4822835.1"/>
    </source>
</evidence>
<dbReference type="InterPro" id="IPR051542">
    <property type="entry name" value="Hydrogenase_cytochrome"/>
</dbReference>
<reference evidence="8" key="2">
    <citation type="submission" date="2022-11" db="EMBL/GenBank/DDBJ databases">
        <title>Prophages regulate Shewanella fidelis motility and biofilm formation: implications for gut colonization dynamics in Ciona robusta.</title>
        <authorList>
            <person name="Natarajan O."/>
            <person name="Gibboney S.L."/>
            <person name="Young M.N."/>
            <person name="Lim S.J."/>
            <person name="Pluta N."/>
            <person name="Atkinson C.G.F."/>
            <person name="Leigh B.A."/>
            <person name="Liberti A."/>
            <person name="Kees E."/>
            <person name="Breitbart M."/>
            <person name="Gralnick J."/>
            <person name="Dishaw L.J."/>
        </authorList>
    </citation>
    <scope>NUCLEOTIDE SEQUENCE</scope>
    <source>
        <strain evidence="8">3313</strain>
    </source>
</reference>
<dbReference type="PANTHER" id="PTHR30485:SF2">
    <property type="entry name" value="BLL0597 PROTEIN"/>
    <property type="match status" value="1"/>
</dbReference>
<reference evidence="9 11" key="1">
    <citation type="journal article" date="2022" name="bioRxiv">
        <title>Prophages regulate Shewanella fidelis 3313 motility and biofilm formation: implications for gut colonization dynamics in Ciona robusta.</title>
        <authorList>
            <person name="Natarajan O."/>
            <person name="Gibboney S.L."/>
            <person name="Young M.N."/>
            <person name="Lim S.J."/>
            <person name="Pluta N."/>
            <person name="Atkinson C.G."/>
            <person name="Leigh B.A."/>
            <person name="Liberti A."/>
            <person name="Kees E.D."/>
            <person name="Breitbart M."/>
            <person name="Gralnick J.A."/>
            <person name="Dishaw L.J."/>
        </authorList>
    </citation>
    <scope>NUCLEOTIDE SEQUENCE [LARGE SCALE GENOMIC DNA]</scope>
    <source>
        <strain evidence="9 11">JG4066</strain>
    </source>
</reference>
<feature type="transmembrane region" description="Helical" evidence="6">
    <location>
        <begin position="99"/>
        <end position="121"/>
    </location>
</feature>
<feature type="transmembrane region" description="Helical" evidence="6">
    <location>
        <begin position="199"/>
        <end position="224"/>
    </location>
</feature>
<dbReference type="EMBL" id="JAPMLD010000001">
    <property type="protein sequence ID" value="MDW4822835.1"/>
    <property type="molecule type" value="Genomic_DNA"/>
</dbReference>
<feature type="transmembrane region" description="Helical" evidence="6">
    <location>
        <begin position="151"/>
        <end position="170"/>
    </location>
</feature>
<dbReference type="InterPro" id="IPR016174">
    <property type="entry name" value="Di-haem_cyt_TM"/>
</dbReference>
<name>A0AAW8NNI6_9GAMM</name>
<gene>
    <name evidence="8" type="ORF">OS133_14125</name>
    <name evidence="9" type="ORF">OS134_01985</name>
</gene>
<evidence type="ECO:0000256" key="3">
    <source>
        <dbReference type="ARBA" id="ARBA00022692"/>
    </source>
</evidence>
<dbReference type="GO" id="GO:0009055">
    <property type="term" value="F:electron transfer activity"/>
    <property type="evidence" value="ECO:0007669"/>
    <property type="project" value="InterPro"/>
</dbReference>
<organism evidence="8 10">
    <name type="scientific">Shewanella fidelis</name>
    <dbReference type="NCBI Taxonomy" id="173509"/>
    <lineage>
        <taxon>Bacteria</taxon>
        <taxon>Pseudomonadati</taxon>
        <taxon>Pseudomonadota</taxon>
        <taxon>Gammaproteobacteria</taxon>
        <taxon>Alteromonadales</taxon>
        <taxon>Shewanellaceae</taxon>
        <taxon>Shewanella</taxon>
    </lineage>
</organism>
<comment type="subcellular location">
    <subcellularLocation>
        <location evidence="1">Cell membrane</location>
        <topology evidence="1">Multi-pass membrane protein</topology>
    </subcellularLocation>
</comment>
<sequence length="230" mass="25328">MEQNLVKVKVWDIPTRVFHWGMLCLLAGLWWTADAGEMEWHQILAYGLMVLIGVRLIWGFIGSDTAKFSHFVHSPKTVLNYLGKTKREGISTSLGHNPVGGYMVVTLIILVCVQLGSGLFATDEIFTEGPLYSLVSSDTASWLTWLHKKNFDLILILAAVHVLAVGVHMIKGDRILGAMFSGYKKLPESKAEAVNADELAFASVVKAIVLAIVIGAVVVNYFMLPVIEML</sequence>
<protein>
    <submittedName>
        <fullName evidence="8">Cytochrome b/b6 domain-containing protein</fullName>
    </submittedName>
</protein>
<proteinExistence type="predicted"/>
<keyword evidence="3 6" id="KW-0812">Transmembrane</keyword>
<evidence type="ECO:0000313" key="10">
    <source>
        <dbReference type="Proteomes" id="UP001259340"/>
    </source>
</evidence>
<evidence type="ECO:0000256" key="4">
    <source>
        <dbReference type="ARBA" id="ARBA00022989"/>
    </source>
</evidence>
<comment type="caution">
    <text evidence="8">The sequence shown here is derived from an EMBL/GenBank/DDBJ whole genome shotgun (WGS) entry which is preliminary data.</text>
</comment>
<dbReference type="EMBL" id="JAPMLE010000001">
    <property type="protein sequence ID" value="MDR8524753.1"/>
    <property type="molecule type" value="Genomic_DNA"/>
</dbReference>